<comment type="caution">
    <text evidence="1">The sequence shown here is derived from an EMBL/GenBank/DDBJ whole genome shotgun (WGS) entry which is preliminary data.</text>
</comment>
<protein>
    <submittedName>
        <fullName evidence="1">Uncharacterized protein</fullName>
    </submittedName>
</protein>
<reference evidence="1" key="1">
    <citation type="submission" date="2022-04" db="EMBL/GenBank/DDBJ databases">
        <title>Genome of the entomopathogenic fungus Entomophthora muscae.</title>
        <authorList>
            <person name="Elya C."/>
            <person name="Lovett B.R."/>
            <person name="Lee E."/>
            <person name="Macias A.M."/>
            <person name="Hajek A.E."/>
            <person name="De Bivort B.L."/>
            <person name="Kasson M.T."/>
            <person name="De Fine Licht H.H."/>
            <person name="Stajich J.E."/>
        </authorList>
    </citation>
    <scope>NUCLEOTIDE SEQUENCE</scope>
    <source>
        <strain evidence="1">Berkeley</strain>
    </source>
</reference>
<evidence type="ECO:0000313" key="1">
    <source>
        <dbReference type="EMBL" id="KAJ9058897.1"/>
    </source>
</evidence>
<dbReference type="Proteomes" id="UP001165960">
    <property type="component" value="Unassembled WGS sequence"/>
</dbReference>
<proteinExistence type="predicted"/>
<dbReference type="EMBL" id="QTSX02005702">
    <property type="protein sequence ID" value="KAJ9058897.1"/>
    <property type="molecule type" value="Genomic_DNA"/>
</dbReference>
<evidence type="ECO:0000313" key="2">
    <source>
        <dbReference type="Proteomes" id="UP001165960"/>
    </source>
</evidence>
<keyword evidence="2" id="KW-1185">Reference proteome</keyword>
<name>A0ACC2S925_9FUNG</name>
<gene>
    <name evidence="1" type="ORF">DSO57_1007577</name>
</gene>
<sequence length="457" mass="51074">MFQVAPSDNTNPWSGKGRKLTDVETTTISKVSDTTDKKRPQCEDVIEISSDEEASDLKPQYISGRCLLTRAYGFAQGITLEGLIDKESLQKAIISSFVVDKKWLEGFLKPEVSVCLIENSEGNDFKGARLVGPKYLVVHPPTKGFGSMHAKIMLLIYPHFLRMTVGSANLVPHDWAWIENLVYVQDFPRKSQKSKRAKVDSGLGQDILRFLKHLSVPDAVGEALHDFDFSNAQVELVFSIPNEYTDEDIGLNMLGSKVCSLFPKNHTLKQGELYYQSSSLGYLTRAFIQDFWAHVYPSLKAESNLKVVFPSTKTVLNSRLGISGAGTIFFNSKNFQSPEFPKSFLCDSVSLREGSLSHCKIITGSAQIAQNGSSETEVKWFYCGSHNFTAAAWGRVRKSKTDKRVCHQASNYEVGVVGIQSQALFSTPFVFPPPEYQSSDTPFRQIEFFRPQSENKP</sequence>
<accession>A0ACC2S925</accession>
<organism evidence="1 2">
    <name type="scientific">Entomophthora muscae</name>
    <dbReference type="NCBI Taxonomy" id="34485"/>
    <lineage>
        <taxon>Eukaryota</taxon>
        <taxon>Fungi</taxon>
        <taxon>Fungi incertae sedis</taxon>
        <taxon>Zoopagomycota</taxon>
        <taxon>Entomophthoromycotina</taxon>
        <taxon>Entomophthoromycetes</taxon>
        <taxon>Entomophthorales</taxon>
        <taxon>Entomophthoraceae</taxon>
        <taxon>Entomophthora</taxon>
    </lineage>
</organism>